<sequence>MVDQTNNSSSGTNSGLAFIVGALVVVVAVLGYFVWAGSQQSDDITISIDGGGTALQEAGEAIEDAVGQ</sequence>
<feature type="transmembrane region" description="Helical" evidence="1">
    <location>
        <begin position="15"/>
        <end position="35"/>
    </location>
</feature>
<keyword evidence="1" id="KW-0472">Membrane</keyword>
<gene>
    <name evidence="2" type="ORF">BVC71_03840</name>
</gene>
<evidence type="ECO:0000256" key="1">
    <source>
        <dbReference type="SAM" id="Phobius"/>
    </source>
</evidence>
<accession>A0A251X1Z2</accession>
<proteinExistence type="predicted"/>
<dbReference type="RefSeq" id="WP_086450281.1">
    <property type="nucleotide sequence ID" value="NZ_MSPP01000001.1"/>
</dbReference>
<dbReference type="EMBL" id="MSPP01000001">
    <property type="protein sequence ID" value="OUD10632.1"/>
    <property type="molecule type" value="Genomic_DNA"/>
</dbReference>
<reference evidence="2 3" key="1">
    <citation type="submission" date="2016-12" db="EMBL/GenBank/DDBJ databases">
        <title>The draft genome sequence of HSLHS2.</title>
        <authorList>
            <person name="Hu D."/>
            <person name="Wang L."/>
            <person name="Shao Z."/>
        </authorList>
    </citation>
    <scope>NUCLEOTIDE SEQUENCE [LARGE SCALE GENOMIC DNA]</scope>
    <source>
        <strain evidence="2">MCCC 1A06712</strain>
    </source>
</reference>
<dbReference type="Proteomes" id="UP000194664">
    <property type="component" value="Unassembled WGS sequence"/>
</dbReference>
<keyword evidence="1" id="KW-1133">Transmembrane helix</keyword>
<evidence type="ECO:0000313" key="2">
    <source>
        <dbReference type="EMBL" id="OUD10632.1"/>
    </source>
</evidence>
<name>A0A251X1Z2_9RHOB</name>
<protein>
    <submittedName>
        <fullName evidence="2">Uncharacterized protein</fullName>
    </submittedName>
</protein>
<organism evidence="2 3">
    <name type="scientific">Marivivens niveibacter</name>
    <dbReference type="NCBI Taxonomy" id="1930667"/>
    <lineage>
        <taxon>Bacteria</taxon>
        <taxon>Pseudomonadati</taxon>
        <taxon>Pseudomonadota</taxon>
        <taxon>Alphaproteobacteria</taxon>
        <taxon>Rhodobacterales</taxon>
        <taxon>Paracoccaceae</taxon>
        <taxon>Marivivens group</taxon>
        <taxon>Marivivens</taxon>
    </lineage>
</organism>
<comment type="caution">
    <text evidence="2">The sequence shown here is derived from an EMBL/GenBank/DDBJ whole genome shotgun (WGS) entry which is preliminary data.</text>
</comment>
<evidence type="ECO:0000313" key="3">
    <source>
        <dbReference type="Proteomes" id="UP000194664"/>
    </source>
</evidence>
<keyword evidence="1" id="KW-0812">Transmembrane</keyword>
<keyword evidence="3" id="KW-1185">Reference proteome</keyword>
<dbReference type="AlphaFoldDB" id="A0A251X1Z2"/>